<dbReference type="AlphaFoldDB" id="A0A9N9FWH6"/>
<dbReference type="EMBL" id="CAJVPJ010000877">
    <property type="protein sequence ID" value="CAG8562446.1"/>
    <property type="molecule type" value="Genomic_DNA"/>
</dbReference>
<sequence>MLANCWTQELLLEDKPLVKSLRKQVKELKEEIETLRKQFQKVEEKTKKLAKLLEYGLTEKQEQIEKMFEQHKAKFTIEEKEMLQNYLFNQSNLLTPQQQSTAEKLLKAKLSSTE</sequence>
<dbReference type="Proteomes" id="UP000789572">
    <property type="component" value="Unassembled WGS sequence"/>
</dbReference>
<name>A0A9N9FWH6_9GLOM</name>
<evidence type="ECO:0000313" key="2">
    <source>
        <dbReference type="EMBL" id="CAG8562446.1"/>
    </source>
</evidence>
<reference evidence="2" key="1">
    <citation type="submission" date="2021-06" db="EMBL/GenBank/DDBJ databases">
        <authorList>
            <person name="Kallberg Y."/>
            <person name="Tangrot J."/>
            <person name="Rosling A."/>
        </authorList>
    </citation>
    <scope>NUCLEOTIDE SEQUENCE</scope>
    <source>
        <strain evidence="2">IA702</strain>
    </source>
</reference>
<proteinExistence type="predicted"/>
<gene>
    <name evidence="2" type="ORF">POCULU_LOCUS5580</name>
</gene>
<accession>A0A9N9FWH6</accession>
<keyword evidence="3" id="KW-1185">Reference proteome</keyword>
<protein>
    <submittedName>
        <fullName evidence="2">3895_t:CDS:1</fullName>
    </submittedName>
</protein>
<organism evidence="2 3">
    <name type="scientific">Paraglomus occultum</name>
    <dbReference type="NCBI Taxonomy" id="144539"/>
    <lineage>
        <taxon>Eukaryota</taxon>
        <taxon>Fungi</taxon>
        <taxon>Fungi incertae sedis</taxon>
        <taxon>Mucoromycota</taxon>
        <taxon>Glomeromycotina</taxon>
        <taxon>Glomeromycetes</taxon>
        <taxon>Paraglomerales</taxon>
        <taxon>Paraglomeraceae</taxon>
        <taxon>Paraglomus</taxon>
    </lineage>
</organism>
<comment type="caution">
    <text evidence="2">The sequence shown here is derived from an EMBL/GenBank/DDBJ whole genome shotgun (WGS) entry which is preliminary data.</text>
</comment>
<feature type="coiled-coil region" evidence="1">
    <location>
        <begin position="18"/>
        <end position="52"/>
    </location>
</feature>
<keyword evidence="1" id="KW-0175">Coiled coil</keyword>
<evidence type="ECO:0000313" key="3">
    <source>
        <dbReference type="Proteomes" id="UP000789572"/>
    </source>
</evidence>
<evidence type="ECO:0000256" key="1">
    <source>
        <dbReference type="SAM" id="Coils"/>
    </source>
</evidence>